<dbReference type="PATRIC" id="fig|755172.3.peg.1216"/>
<dbReference type="Pfam" id="PF13439">
    <property type="entry name" value="Glyco_transf_4"/>
    <property type="match status" value="1"/>
</dbReference>
<dbReference type="STRING" id="755172.HMPREF1863_01252"/>
<reference evidence="4" key="1">
    <citation type="submission" date="2016-01" db="EMBL/GenBank/DDBJ databases">
        <authorList>
            <person name="Mitreva M."/>
            <person name="Pepin K.H."/>
            <person name="Mihindukulasuriya K.A."/>
            <person name="Fulton R."/>
            <person name="Fronick C."/>
            <person name="O'Laughlin M."/>
            <person name="Miner T."/>
            <person name="Herter B."/>
            <person name="Rosa B.A."/>
            <person name="Cordes M."/>
            <person name="Tomlinson C."/>
            <person name="Wollam A."/>
            <person name="Palsikar V.B."/>
            <person name="Mardis E.R."/>
            <person name="Wilson R.K."/>
        </authorList>
    </citation>
    <scope>NUCLEOTIDE SEQUENCE [LARGE SCALE GENOMIC DNA]</scope>
    <source>
        <strain evidence="4">DNF00729</strain>
    </source>
</reference>
<sequence length="364" mass="40812">MKDDGMKILHILNFVGRGGSESYIKNLVNTNNHSITHELVYNIDGGGLSEFKAIGMKTTQVSMRSSLDLMAAIKIKHYVKANNVDLVHTHFMRENGIAFLSSILGMGVPVINTRHMVSVINKNAAILNRLFFTRNHSIFAVSSIVRKKLIEEGVKPEKIITLPPPFPLIECDEKIEKPEGEKWILSVGRLSEEKGPLFFIDALETLFHQVDNVKALIIGSGHLEGETRKKIKDYHLEERIVMLGYNSKPYNYLKSADLYVNHSREEAFGLSIVEAAHCKAPLLITENCGASDYFNERNKSALTYPFGDKRAFAKKASAILKDTDLREKLVNNAYGIVTEEINQGEIISKIEKTYEGAIYGNKKA</sequence>
<dbReference type="PANTHER" id="PTHR12526">
    <property type="entry name" value="GLYCOSYLTRANSFERASE"/>
    <property type="match status" value="1"/>
</dbReference>
<proteinExistence type="predicted"/>
<evidence type="ECO:0000313" key="4">
    <source>
        <dbReference type="Proteomes" id="UP000070442"/>
    </source>
</evidence>
<evidence type="ECO:0000313" key="3">
    <source>
        <dbReference type="EMBL" id="KXB65780.1"/>
    </source>
</evidence>
<comment type="caution">
    <text evidence="3">The sequence shown here is derived from an EMBL/GenBank/DDBJ whole genome shotgun (WGS) entry which is preliminary data.</text>
</comment>
<keyword evidence="3" id="KW-0808">Transferase</keyword>
<evidence type="ECO:0000259" key="2">
    <source>
        <dbReference type="Pfam" id="PF13439"/>
    </source>
</evidence>
<dbReference type="SUPFAM" id="SSF53756">
    <property type="entry name" value="UDP-Glycosyltransferase/glycogen phosphorylase"/>
    <property type="match status" value="1"/>
</dbReference>
<dbReference type="OrthoDB" id="9804196at2"/>
<dbReference type="EMBL" id="LSDG01000039">
    <property type="protein sequence ID" value="KXB65780.1"/>
    <property type="molecule type" value="Genomic_DNA"/>
</dbReference>
<keyword evidence="4" id="KW-1185">Reference proteome</keyword>
<dbReference type="Pfam" id="PF00534">
    <property type="entry name" value="Glycos_transf_1"/>
    <property type="match status" value="1"/>
</dbReference>
<dbReference type="GO" id="GO:0016757">
    <property type="term" value="F:glycosyltransferase activity"/>
    <property type="evidence" value="ECO:0007669"/>
    <property type="project" value="InterPro"/>
</dbReference>
<dbReference type="InterPro" id="IPR028098">
    <property type="entry name" value="Glyco_trans_4-like_N"/>
</dbReference>
<dbReference type="Proteomes" id="UP000070442">
    <property type="component" value="Unassembled WGS sequence"/>
</dbReference>
<gene>
    <name evidence="3" type="ORF">HMPREF1863_01252</name>
</gene>
<feature type="domain" description="Glycosyltransferase subfamily 4-like N-terminal" evidence="2">
    <location>
        <begin position="18"/>
        <end position="165"/>
    </location>
</feature>
<organism evidence="3 4">
    <name type="scientific">Aedoeadaptatus coxii</name>
    <dbReference type="NCBI Taxonomy" id="755172"/>
    <lineage>
        <taxon>Bacteria</taxon>
        <taxon>Bacillati</taxon>
        <taxon>Bacillota</taxon>
        <taxon>Tissierellia</taxon>
        <taxon>Tissierellales</taxon>
        <taxon>Peptoniphilaceae</taxon>
        <taxon>Aedoeadaptatus</taxon>
    </lineage>
</organism>
<dbReference type="InterPro" id="IPR001296">
    <property type="entry name" value="Glyco_trans_1"/>
</dbReference>
<evidence type="ECO:0000259" key="1">
    <source>
        <dbReference type="Pfam" id="PF00534"/>
    </source>
</evidence>
<accession>A0A134ADZ2</accession>
<dbReference type="AlphaFoldDB" id="A0A134ADZ2"/>
<name>A0A134ADZ2_9FIRM</name>
<dbReference type="Gene3D" id="3.40.50.2000">
    <property type="entry name" value="Glycogen Phosphorylase B"/>
    <property type="match status" value="2"/>
</dbReference>
<protein>
    <submittedName>
        <fullName evidence="3">Glycosyltransferase, group 1 family protein</fullName>
    </submittedName>
</protein>
<feature type="domain" description="Glycosyl transferase family 1" evidence="1">
    <location>
        <begin position="173"/>
        <end position="334"/>
    </location>
</feature>